<feature type="compositionally biased region" description="Basic and acidic residues" evidence="2">
    <location>
        <begin position="361"/>
        <end position="371"/>
    </location>
</feature>
<dbReference type="SUPFAM" id="SSF52540">
    <property type="entry name" value="P-loop containing nucleoside triphosphate hydrolases"/>
    <property type="match status" value="1"/>
</dbReference>
<comment type="similarity">
    <text evidence="1">Belongs to the WSCD family.</text>
</comment>
<feature type="region of interest" description="Disordered" evidence="2">
    <location>
        <begin position="361"/>
        <end position="380"/>
    </location>
</feature>
<protein>
    <recommendedName>
        <fullName evidence="3">Sulfotransferase domain-containing protein</fullName>
    </recommendedName>
</protein>
<reference evidence="4 5" key="1">
    <citation type="submission" date="2019-07" db="EMBL/GenBank/DDBJ databases">
        <title>Genomics analysis of Aphanomyces spp. identifies a new class of oomycete effector associated with host adaptation.</title>
        <authorList>
            <person name="Gaulin E."/>
        </authorList>
    </citation>
    <scope>NUCLEOTIDE SEQUENCE [LARGE SCALE GENOMIC DNA]</scope>
    <source>
        <strain evidence="4 5">ATCC 201684</strain>
    </source>
</reference>
<sequence>MASTAPEQSATKDEDMQTSGILLEKKVQIQEPSRSPVQEKRWLEPGEHDGEHIAIVSYPRSGNSLMRGLLESITGVYTGCDTRPDRSLSLELQKCGMKGEGVVDDSVWFVKSHYPERSGYLPVTIHKAILVVRNPWDAINSYFNMTLTNTHNKSVHDSQYERFRERWDAMIRNEIQVWMKFHQYWITKVDIAVQIVRYEDLLVHRKETLHRVFKFILNKEPKDTLENTEWMTRIESILTEQDTGPYKPRSGKIASSFRHFSPDQFKYIVDTARTHLRNFGYDPETQNFPDDIRLPNRQIKPAKPGATTWVLSGDKLDLRDRNDTFGRLSTWFRKSLVDPIIASDGTELNMDEVLAARERARLRDEEAKTDAPTDEEECGP</sequence>
<evidence type="ECO:0000256" key="2">
    <source>
        <dbReference type="SAM" id="MobiDB-lite"/>
    </source>
</evidence>
<evidence type="ECO:0000259" key="3">
    <source>
        <dbReference type="Pfam" id="PF00685"/>
    </source>
</evidence>
<comment type="caution">
    <text evidence="4">The sequence shown here is derived from an EMBL/GenBank/DDBJ whole genome shotgun (WGS) entry which is preliminary data.</text>
</comment>
<dbReference type="GO" id="GO:0008146">
    <property type="term" value="F:sulfotransferase activity"/>
    <property type="evidence" value="ECO:0007669"/>
    <property type="project" value="InterPro"/>
</dbReference>
<dbReference type="AlphaFoldDB" id="A0A6G0XTQ6"/>
<keyword evidence="5" id="KW-1185">Reference proteome</keyword>
<evidence type="ECO:0000256" key="1">
    <source>
        <dbReference type="ARBA" id="ARBA00010236"/>
    </source>
</evidence>
<name>A0A6G0XTQ6_9STRA</name>
<evidence type="ECO:0000313" key="4">
    <source>
        <dbReference type="EMBL" id="KAF0744015.1"/>
    </source>
</evidence>
<organism evidence="4 5">
    <name type="scientific">Aphanomyces euteiches</name>
    <dbReference type="NCBI Taxonomy" id="100861"/>
    <lineage>
        <taxon>Eukaryota</taxon>
        <taxon>Sar</taxon>
        <taxon>Stramenopiles</taxon>
        <taxon>Oomycota</taxon>
        <taxon>Saprolegniomycetes</taxon>
        <taxon>Saprolegniales</taxon>
        <taxon>Verrucalvaceae</taxon>
        <taxon>Aphanomyces</taxon>
    </lineage>
</organism>
<accession>A0A6G0XTQ6</accession>
<feature type="domain" description="Sulfotransferase" evidence="3">
    <location>
        <begin position="52"/>
        <end position="219"/>
    </location>
</feature>
<dbReference type="EMBL" id="VJMJ01000012">
    <property type="protein sequence ID" value="KAF0744015.1"/>
    <property type="molecule type" value="Genomic_DNA"/>
</dbReference>
<dbReference type="PANTHER" id="PTHR45964">
    <property type="entry name" value="WSCD FAMILY MEMBER CG9164"/>
    <property type="match status" value="1"/>
</dbReference>
<evidence type="ECO:0000313" key="5">
    <source>
        <dbReference type="Proteomes" id="UP000481153"/>
    </source>
</evidence>
<proteinExistence type="inferred from homology"/>
<dbReference type="Proteomes" id="UP000481153">
    <property type="component" value="Unassembled WGS sequence"/>
</dbReference>
<dbReference type="PANTHER" id="PTHR45964:SF5">
    <property type="entry name" value="WSCD FAMILY MEMBER CG9164"/>
    <property type="match status" value="1"/>
</dbReference>
<dbReference type="InterPro" id="IPR000863">
    <property type="entry name" value="Sulfotransferase_dom"/>
</dbReference>
<dbReference type="InterPro" id="IPR027417">
    <property type="entry name" value="P-loop_NTPase"/>
</dbReference>
<feature type="region of interest" description="Disordered" evidence="2">
    <location>
        <begin position="1"/>
        <end position="45"/>
    </location>
</feature>
<gene>
    <name evidence="4" type="ORF">Ae201684_001650</name>
</gene>
<dbReference type="Pfam" id="PF00685">
    <property type="entry name" value="Sulfotransfer_1"/>
    <property type="match status" value="1"/>
</dbReference>
<dbReference type="Gene3D" id="3.40.50.300">
    <property type="entry name" value="P-loop containing nucleotide triphosphate hydrolases"/>
    <property type="match status" value="1"/>
</dbReference>
<dbReference type="VEuPathDB" id="FungiDB:AeMF1_018908"/>
<dbReference type="InterPro" id="IPR051589">
    <property type="entry name" value="Sialate-O-sulfotransferase"/>
</dbReference>